<reference evidence="1 2" key="1">
    <citation type="submission" date="2017-09" db="EMBL/GenBank/DDBJ databases">
        <title>Paracoccus alkalisoli sp. nov., isolated from saline alkaline soil.</title>
        <authorList>
            <person name="Dong X."/>
            <person name="Zhang G."/>
        </authorList>
    </citation>
    <scope>NUCLEOTIDE SEQUENCE [LARGE SCALE GENOMIC DNA]</scope>
    <source>
        <strain evidence="1 2">WN007</strain>
    </source>
</reference>
<dbReference type="InterPro" id="IPR012347">
    <property type="entry name" value="Ferritin-like"/>
</dbReference>
<dbReference type="OrthoDB" id="7273732at2"/>
<sequence>MTDAREWLVMWLRDAHAMEEQAETMLAAQAERIDNYPELEQRIRQHLQETKGQADRLRECLEGMGEGTSVLKDASGKLMATAQAVGGAFAGDEIMKGSLVSYTFEQMEIAAYTAIIAAAEHLGETKVAEAARTNLQEEVAMADWLSSHLPGTTRAFLDRAAAGDPAAKR</sequence>
<name>A0A2A2GJP9_9RHOB</name>
<dbReference type="Proteomes" id="UP000218023">
    <property type="component" value="Unassembled WGS sequence"/>
</dbReference>
<evidence type="ECO:0000313" key="2">
    <source>
        <dbReference type="Proteomes" id="UP000218023"/>
    </source>
</evidence>
<comment type="caution">
    <text evidence="1">The sequence shown here is derived from an EMBL/GenBank/DDBJ whole genome shotgun (WGS) entry which is preliminary data.</text>
</comment>
<dbReference type="AlphaFoldDB" id="A0A2A2GJP9"/>
<dbReference type="PANTHER" id="PTHR30565:SF9">
    <property type="entry name" value="PROTEIN YCIF"/>
    <property type="match status" value="1"/>
</dbReference>
<evidence type="ECO:0000313" key="1">
    <source>
        <dbReference type="EMBL" id="PAU97214.1"/>
    </source>
</evidence>
<dbReference type="SUPFAM" id="SSF47240">
    <property type="entry name" value="Ferritin-like"/>
    <property type="match status" value="1"/>
</dbReference>
<dbReference type="RefSeq" id="WP_095640017.1">
    <property type="nucleotide sequence ID" value="NZ_NSJZ01000006.1"/>
</dbReference>
<dbReference type="InterPro" id="IPR009078">
    <property type="entry name" value="Ferritin-like_SF"/>
</dbReference>
<dbReference type="EMBL" id="NSJZ01000006">
    <property type="protein sequence ID" value="PAU97214.1"/>
    <property type="molecule type" value="Genomic_DNA"/>
</dbReference>
<keyword evidence="2" id="KW-1185">Reference proteome</keyword>
<dbReference type="Pfam" id="PF05974">
    <property type="entry name" value="DUF892"/>
    <property type="match status" value="1"/>
</dbReference>
<protein>
    <submittedName>
        <fullName evidence="1">Uncharacterized protein</fullName>
    </submittedName>
</protein>
<gene>
    <name evidence="1" type="ORF">CK240_08995</name>
</gene>
<accession>A0A2A2GJP9</accession>
<dbReference type="InterPro" id="IPR047114">
    <property type="entry name" value="YciF"/>
</dbReference>
<dbReference type="PANTHER" id="PTHR30565">
    <property type="entry name" value="PROTEIN YCIF"/>
    <property type="match status" value="1"/>
</dbReference>
<dbReference type="Gene3D" id="1.20.1260.10">
    <property type="match status" value="1"/>
</dbReference>
<organism evidence="1 2">
    <name type="scientific">Paracoccus salipaludis</name>
    <dbReference type="NCBI Taxonomy" id="2032623"/>
    <lineage>
        <taxon>Bacteria</taxon>
        <taxon>Pseudomonadati</taxon>
        <taxon>Pseudomonadota</taxon>
        <taxon>Alphaproteobacteria</taxon>
        <taxon>Rhodobacterales</taxon>
        <taxon>Paracoccaceae</taxon>
        <taxon>Paracoccus</taxon>
    </lineage>
</organism>
<dbReference type="InterPro" id="IPR010287">
    <property type="entry name" value="DUF892_YciF-like"/>
</dbReference>
<proteinExistence type="predicted"/>